<protein>
    <recommendedName>
        <fullName evidence="4">DUF4034 domain-containing protein</fullName>
    </recommendedName>
</protein>
<name>A0A9X8QYG0_9ACTN</name>
<feature type="region of interest" description="Disordered" evidence="1">
    <location>
        <begin position="325"/>
        <end position="344"/>
    </location>
</feature>
<evidence type="ECO:0000313" key="2">
    <source>
        <dbReference type="EMBL" id="SHN07849.1"/>
    </source>
</evidence>
<gene>
    <name evidence="2" type="ORF">SAMN05216268_11944</name>
</gene>
<sequence length="344" mass="38582">MDPNYHPAGADDGLRSAITELRIGRWRTMRTLLAETGTNWPLRSFRTQVLGILAAGSDVVEAWLAEEPGSYDAQVMLARVSVERALRSHRQRHGAAGSLEQRARGTAVAATRREWRDPVPWLCLLTLAQVDVQQVWRAHRERAPEPMLPTGPWGLLYEVNRRDPGSREAYHRMIQFLLARQVAEAGALAEVMDFGRWVASWARDGSPLLLLPLYALTAQHRRHGGWHRPATWRLQWAEEPTIGYTLKAYHHWFRRPAPAVRSVSDLSHLACALWAGHKLNEASEVFDALGPHAAAEPWASVHDYGNQPDAAKTLFLRARAEAESARRRAPLRGPAVRPSAYPSG</sequence>
<comment type="caution">
    <text evidence="2">The sequence shown here is derived from an EMBL/GenBank/DDBJ whole genome shotgun (WGS) entry which is preliminary data.</text>
</comment>
<evidence type="ECO:0000256" key="1">
    <source>
        <dbReference type="SAM" id="MobiDB-lite"/>
    </source>
</evidence>
<dbReference type="Proteomes" id="UP000184388">
    <property type="component" value="Unassembled WGS sequence"/>
</dbReference>
<evidence type="ECO:0008006" key="4">
    <source>
        <dbReference type="Google" id="ProtNLM"/>
    </source>
</evidence>
<dbReference type="EMBL" id="FRBK01000019">
    <property type="protein sequence ID" value="SHN07849.1"/>
    <property type="molecule type" value="Genomic_DNA"/>
</dbReference>
<proteinExistence type="predicted"/>
<dbReference type="AlphaFoldDB" id="A0A9X8QYG0"/>
<accession>A0A9X8QYG0</accession>
<reference evidence="3" key="1">
    <citation type="submission" date="2016-11" db="EMBL/GenBank/DDBJ databases">
        <authorList>
            <person name="Jaros S."/>
            <person name="Januszkiewicz K."/>
            <person name="Wedrychowicz H."/>
        </authorList>
    </citation>
    <scope>NUCLEOTIDE SEQUENCE [LARGE SCALE GENOMIC DNA]</scope>
    <source>
        <strain evidence="3">CGMCC 4.3555</strain>
    </source>
</reference>
<organism evidence="2 3">
    <name type="scientific">Streptomyces yunnanensis</name>
    <dbReference type="NCBI Taxonomy" id="156453"/>
    <lineage>
        <taxon>Bacteria</taxon>
        <taxon>Bacillati</taxon>
        <taxon>Actinomycetota</taxon>
        <taxon>Actinomycetes</taxon>
        <taxon>Kitasatosporales</taxon>
        <taxon>Streptomycetaceae</taxon>
        <taxon>Streptomyces</taxon>
    </lineage>
</organism>
<evidence type="ECO:0000313" key="3">
    <source>
        <dbReference type="Proteomes" id="UP000184388"/>
    </source>
</evidence>